<comment type="cofactor">
    <cofactor evidence="1">
        <name>pyridoxal 5'-phosphate</name>
        <dbReference type="ChEBI" id="CHEBI:597326"/>
    </cofactor>
</comment>
<name>A0A3D8MFL5_9ALTE</name>
<dbReference type="Gene3D" id="3.40.50.1100">
    <property type="match status" value="2"/>
</dbReference>
<evidence type="ECO:0000256" key="1">
    <source>
        <dbReference type="ARBA" id="ARBA00001933"/>
    </source>
</evidence>
<comment type="caution">
    <text evidence="7">The sequence shown here is derived from an EMBL/GenBank/DDBJ whole genome shotgun (WGS) entry which is preliminary data.</text>
</comment>
<dbReference type="InterPro" id="IPR036052">
    <property type="entry name" value="TrpB-like_PALP_sf"/>
</dbReference>
<feature type="active site" description="Nucleophile" evidence="4">
    <location>
        <position position="69"/>
    </location>
</feature>
<feature type="modified residue" description="N6-(pyridoxal phosphate)lysine" evidence="5">
    <location>
        <position position="45"/>
    </location>
</feature>
<dbReference type="PIRSF" id="PIRSF006278">
    <property type="entry name" value="ACCD_DCysDesulf"/>
    <property type="match status" value="1"/>
</dbReference>
<dbReference type="Proteomes" id="UP000256561">
    <property type="component" value="Unassembled WGS sequence"/>
</dbReference>
<accession>A0A3D8MFL5</accession>
<dbReference type="RefSeq" id="WP_115591704.1">
    <property type="nucleotide sequence ID" value="NZ_QRHA01000001.1"/>
</dbReference>
<keyword evidence="3 5" id="KW-0663">Pyridoxal phosphate</keyword>
<evidence type="ECO:0000256" key="5">
    <source>
        <dbReference type="PIRSR" id="PIRSR006278-2"/>
    </source>
</evidence>
<comment type="similarity">
    <text evidence="2">Belongs to the ACC deaminase/D-cysteine desulfhydrase family.</text>
</comment>
<evidence type="ECO:0000256" key="3">
    <source>
        <dbReference type="ARBA" id="ARBA00022898"/>
    </source>
</evidence>
<dbReference type="Pfam" id="PF00291">
    <property type="entry name" value="PALP"/>
    <property type="match status" value="1"/>
</dbReference>
<evidence type="ECO:0000259" key="6">
    <source>
        <dbReference type="Pfam" id="PF00291"/>
    </source>
</evidence>
<feature type="domain" description="Tryptophan synthase beta chain-like PALP" evidence="6">
    <location>
        <begin position="27"/>
        <end position="285"/>
    </location>
</feature>
<proteinExistence type="inferred from homology"/>
<evidence type="ECO:0000313" key="8">
    <source>
        <dbReference type="Proteomes" id="UP000256561"/>
    </source>
</evidence>
<dbReference type="AlphaFoldDB" id="A0A3D8MFL5"/>
<organism evidence="7 8">
    <name type="scientific">Alteromonas aestuariivivens</name>
    <dbReference type="NCBI Taxonomy" id="1938339"/>
    <lineage>
        <taxon>Bacteria</taxon>
        <taxon>Pseudomonadati</taxon>
        <taxon>Pseudomonadota</taxon>
        <taxon>Gammaproteobacteria</taxon>
        <taxon>Alteromonadales</taxon>
        <taxon>Alteromonadaceae</taxon>
        <taxon>Alteromonas/Salinimonas group</taxon>
        <taxon>Alteromonas</taxon>
    </lineage>
</organism>
<dbReference type="GO" id="GO:0019148">
    <property type="term" value="F:D-cysteine desulfhydrase activity"/>
    <property type="evidence" value="ECO:0007669"/>
    <property type="project" value="TreeGrafter"/>
</dbReference>
<dbReference type="SUPFAM" id="SSF53686">
    <property type="entry name" value="Tryptophan synthase beta subunit-like PLP-dependent enzymes"/>
    <property type="match status" value="1"/>
</dbReference>
<evidence type="ECO:0000256" key="4">
    <source>
        <dbReference type="PIRSR" id="PIRSR006278-1"/>
    </source>
</evidence>
<dbReference type="InterPro" id="IPR001926">
    <property type="entry name" value="TrpB-like_PALP"/>
</dbReference>
<keyword evidence="8" id="KW-1185">Reference proteome</keyword>
<dbReference type="InterPro" id="IPR027278">
    <property type="entry name" value="ACCD_DCysDesulf"/>
</dbReference>
<sequence length="295" mass="32218">MNEALPELNLPSPAQPFRPDWANADSLQIWVKRDDLIHPVISGNKWRKLKYALPSSCTGAILSFGGGYSNHLHALGYACNKLGLPFIAVVRGHYQSQMTPTLKDLATWGARLHFVDRKQYALRDDPAFLQSLQTQFPAATVIPEGGSQQAAIRGVSELLTEPGPDFDVVMAPVGSGATLAGLITELKPHQSAIGVAALKGQGYLEELVSRLLPHRYPRWHIEHEFHNGGFAKASPELIHFCTVFNSEQGFAIEPVYSGKLFHAAKSLIERGTFAPGTRLLLLHTGGLQGARKSDL</sequence>
<dbReference type="OrthoDB" id="9801249at2"/>
<dbReference type="PANTHER" id="PTHR43780:SF2">
    <property type="entry name" value="1-AMINOCYCLOPROPANE-1-CARBOXYLATE DEAMINASE-RELATED"/>
    <property type="match status" value="1"/>
</dbReference>
<protein>
    <submittedName>
        <fullName evidence="7">Pyridoxal-phosphate dependent enzyme</fullName>
    </submittedName>
</protein>
<evidence type="ECO:0000256" key="2">
    <source>
        <dbReference type="ARBA" id="ARBA00008639"/>
    </source>
</evidence>
<dbReference type="EMBL" id="QRHA01000001">
    <property type="protein sequence ID" value="RDV29410.1"/>
    <property type="molecule type" value="Genomic_DNA"/>
</dbReference>
<evidence type="ECO:0000313" key="7">
    <source>
        <dbReference type="EMBL" id="RDV29410.1"/>
    </source>
</evidence>
<reference evidence="8" key="1">
    <citation type="submission" date="2018-08" db="EMBL/GenBank/DDBJ databases">
        <authorList>
            <person name="Zhang J."/>
            <person name="Du Z.-J."/>
        </authorList>
    </citation>
    <scope>NUCLEOTIDE SEQUENCE [LARGE SCALE GENOMIC DNA]</scope>
    <source>
        <strain evidence="8">KCTC 52655</strain>
    </source>
</reference>
<dbReference type="PANTHER" id="PTHR43780">
    <property type="entry name" value="1-AMINOCYCLOPROPANE-1-CARBOXYLATE DEAMINASE-RELATED"/>
    <property type="match status" value="1"/>
</dbReference>
<gene>
    <name evidence="7" type="ORF">DXV75_00615</name>
</gene>